<dbReference type="InterPro" id="IPR037523">
    <property type="entry name" value="VOC_core"/>
</dbReference>
<protein>
    <submittedName>
        <fullName evidence="2">VOC family protein</fullName>
    </submittedName>
</protein>
<dbReference type="PROSITE" id="PS51819">
    <property type="entry name" value="VOC"/>
    <property type="match status" value="1"/>
</dbReference>
<dbReference type="InterPro" id="IPR058998">
    <property type="entry name" value="YycE-like_N"/>
</dbReference>
<dbReference type="CDD" id="cd06587">
    <property type="entry name" value="VOC"/>
    <property type="match status" value="1"/>
</dbReference>
<dbReference type="Proteomes" id="UP000319103">
    <property type="component" value="Unassembled WGS sequence"/>
</dbReference>
<accession>A0A540WC90</accession>
<dbReference type="Gene3D" id="3.10.180.10">
    <property type="entry name" value="2,3-Dihydroxybiphenyl 1,2-Dioxygenase, domain 1"/>
    <property type="match status" value="1"/>
</dbReference>
<dbReference type="Pfam" id="PF22659">
    <property type="entry name" value="YycE-like_C"/>
    <property type="match status" value="1"/>
</dbReference>
<keyword evidence="3" id="KW-1185">Reference proteome</keyword>
<dbReference type="RefSeq" id="WP_101378960.1">
    <property type="nucleotide sequence ID" value="NZ_VIGB01000003.1"/>
</dbReference>
<organism evidence="2 3">
    <name type="scientific">Kitasatospora acidiphila</name>
    <dbReference type="NCBI Taxonomy" id="2567942"/>
    <lineage>
        <taxon>Bacteria</taxon>
        <taxon>Bacillati</taxon>
        <taxon>Actinomycetota</taxon>
        <taxon>Actinomycetes</taxon>
        <taxon>Kitasatosporales</taxon>
        <taxon>Streptomycetaceae</taxon>
        <taxon>Kitasatospora</taxon>
    </lineage>
</organism>
<proteinExistence type="predicted"/>
<dbReference type="InterPro" id="IPR029068">
    <property type="entry name" value="Glyas_Bleomycin-R_OHBP_Dase"/>
</dbReference>
<gene>
    <name evidence="2" type="ORF">E6W39_36285</name>
</gene>
<dbReference type="SUPFAM" id="SSF54593">
    <property type="entry name" value="Glyoxalase/Bleomycin resistance protein/Dihydroxybiphenyl dioxygenase"/>
    <property type="match status" value="1"/>
</dbReference>
<evidence type="ECO:0000313" key="2">
    <source>
        <dbReference type="EMBL" id="TQF06660.1"/>
    </source>
</evidence>
<dbReference type="Pfam" id="PF22658">
    <property type="entry name" value="YycE-like_N"/>
    <property type="match status" value="1"/>
</dbReference>
<dbReference type="EMBL" id="VIGB01000003">
    <property type="protein sequence ID" value="TQF06660.1"/>
    <property type="molecule type" value="Genomic_DNA"/>
</dbReference>
<sequence>MIDSTMTIRVARPSRDLAAAERFYVDGLGLGVLWRTTERVSGEHDLLMVGPAGGAWHFELTHDPENPLDPTPTVDDLFVVYLGTPVDEKLIERLLAAGGTRVPAHNPYWDRYGVTVADPDGYRLVLCSRGWSA</sequence>
<evidence type="ECO:0000259" key="1">
    <source>
        <dbReference type="PROSITE" id="PS51819"/>
    </source>
</evidence>
<dbReference type="InterPro" id="IPR058997">
    <property type="entry name" value="YycE-like_C"/>
</dbReference>
<comment type="caution">
    <text evidence="2">The sequence shown here is derived from an EMBL/GenBank/DDBJ whole genome shotgun (WGS) entry which is preliminary data.</text>
</comment>
<feature type="domain" description="VOC" evidence="1">
    <location>
        <begin position="6"/>
        <end position="129"/>
    </location>
</feature>
<evidence type="ECO:0000313" key="3">
    <source>
        <dbReference type="Proteomes" id="UP000319103"/>
    </source>
</evidence>
<name>A0A540WC90_9ACTN</name>
<dbReference type="AlphaFoldDB" id="A0A540WC90"/>
<reference evidence="2 3" key="1">
    <citation type="submission" date="2019-06" db="EMBL/GenBank/DDBJ databases">
        <title>Description of Kitasatospora acidophila sp. nov. isolated from pine grove soil, and reclassification of Streptomyces novaecaesareae to Kitasatospora novaeceasareae comb. nov.</title>
        <authorList>
            <person name="Kim M.J."/>
        </authorList>
    </citation>
    <scope>NUCLEOTIDE SEQUENCE [LARGE SCALE GENOMIC DNA]</scope>
    <source>
        <strain evidence="2 3">MMS16-CNU292</strain>
    </source>
</reference>
<dbReference type="OrthoDB" id="8018325at2"/>